<sequence length="65" mass="7689">MEEARHLRNRVFHHEPIAHTVDLPIRHRNLLELLGWFSPEARQHVENICRFRAVYGDHLSTTPAP</sequence>
<reference evidence="1 2" key="1">
    <citation type="submission" date="2017-08" db="EMBL/GenBank/DDBJ databases">
        <title>Infants hospitalized years apart are colonized by the same room-sourced microbial strains.</title>
        <authorList>
            <person name="Brooks B."/>
            <person name="Olm M.R."/>
            <person name="Firek B.A."/>
            <person name="Baker R."/>
            <person name="Thomas B.C."/>
            <person name="Morowitz M.J."/>
            <person name="Banfield J.F."/>
        </authorList>
    </citation>
    <scope>NUCLEOTIDE SEQUENCE [LARGE SCALE GENOMIC DNA]</scope>
    <source>
        <strain evidence="1">S2_005_003_R2_42</strain>
    </source>
</reference>
<dbReference type="EMBL" id="QFPO01000004">
    <property type="protein sequence ID" value="PZQ17342.1"/>
    <property type="molecule type" value="Genomic_DNA"/>
</dbReference>
<dbReference type="Proteomes" id="UP000249046">
    <property type="component" value="Unassembled WGS sequence"/>
</dbReference>
<evidence type="ECO:0000313" key="2">
    <source>
        <dbReference type="Proteomes" id="UP000249046"/>
    </source>
</evidence>
<name>A0A2W5KKA2_9GAMM</name>
<proteinExistence type="predicted"/>
<comment type="caution">
    <text evidence="1">The sequence shown here is derived from an EMBL/GenBank/DDBJ whole genome shotgun (WGS) entry which is preliminary data.</text>
</comment>
<evidence type="ECO:0008006" key="3">
    <source>
        <dbReference type="Google" id="ProtNLM"/>
    </source>
</evidence>
<evidence type="ECO:0000313" key="1">
    <source>
        <dbReference type="EMBL" id="PZQ17342.1"/>
    </source>
</evidence>
<protein>
    <recommendedName>
        <fullName evidence="3">Abi-like protein</fullName>
    </recommendedName>
</protein>
<dbReference type="AlphaFoldDB" id="A0A2W5KKA2"/>
<accession>A0A2W5KKA2</accession>
<gene>
    <name evidence="1" type="ORF">DI564_05900</name>
</gene>
<organism evidence="1 2">
    <name type="scientific">Rhodanobacter denitrificans</name>
    <dbReference type="NCBI Taxonomy" id="666685"/>
    <lineage>
        <taxon>Bacteria</taxon>
        <taxon>Pseudomonadati</taxon>
        <taxon>Pseudomonadota</taxon>
        <taxon>Gammaproteobacteria</taxon>
        <taxon>Lysobacterales</taxon>
        <taxon>Rhodanobacteraceae</taxon>
        <taxon>Rhodanobacter</taxon>
    </lineage>
</organism>